<dbReference type="PANTHER" id="PTHR23359">
    <property type="entry name" value="NUCLEOTIDE KINASE"/>
    <property type="match status" value="1"/>
</dbReference>
<dbReference type="Gene3D" id="3.40.50.300">
    <property type="entry name" value="P-loop containing nucleotide triphosphate hydrolases"/>
    <property type="match status" value="1"/>
</dbReference>
<dbReference type="Proteomes" id="UP000198943">
    <property type="component" value="Unassembled WGS sequence"/>
</dbReference>
<name>A0A1G6IFP6_9FIRM</name>
<dbReference type="EMBL" id="FMYW01000002">
    <property type="protein sequence ID" value="SDC05291.1"/>
    <property type="molecule type" value="Genomic_DNA"/>
</dbReference>
<proteinExistence type="inferred from homology"/>
<dbReference type="NCBIfam" id="NF011100">
    <property type="entry name" value="PRK14527.1"/>
    <property type="match status" value="1"/>
</dbReference>
<comment type="domain">
    <text evidence="6">Consists of three domains, a large central CORE domain and two small peripheral domains, NMPbind and LID, which undergo movements during catalysis. The LID domain closes over the site of phosphoryl transfer upon ATP binding. Assembling and dissambling the active center during each catalytic cycle provides an effective means to prevent ATP hydrolysis. Some bacteria have evolved a zinc-coordinating structure that stabilizes the LID domain.</text>
</comment>
<reference evidence="11" key="1">
    <citation type="submission" date="2016-10" db="EMBL/GenBank/DDBJ databases">
        <authorList>
            <person name="Varghese N."/>
            <person name="Submissions S."/>
        </authorList>
    </citation>
    <scope>NUCLEOTIDE SEQUENCE [LARGE SCALE GENOMIC DNA]</scope>
    <source>
        <strain evidence="11">DSM 11005</strain>
    </source>
</reference>
<feature type="binding site" evidence="6">
    <location>
        <position position="36"/>
    </location>
    <ligand>
        <name>AMP</name>
        <dbReference type="ChEBI" id="CHEBI:456215"/>
    </ligand>
</feature>
<feature type="region of interest" description="LID" evidence="6">
    <location>
        <begin position="126"/>
        <end position="163"/>
    </location>
</feature>
<dbReference type="Pfam" id="PF05191">
    <property type="entry name" value="ADK_lid"/>
    <property type="match status" value="1"/>
</dbReference>
<feature type="binding site" evidence="6">
    <location>
        <position position="199"/>
    </location>
    <ligand>
        <name>ATP</name>
        <dbReference type="ChEBI" id="CHEBI:30616"/>
    </ligand>
</feature>
<evidence type="ECO:0000313" key="11">
    <source>
        <dbReference type="Proteomes" id="UP000198943"/>
    </source>
</evidence>
<dbReference type="SUPFAM" id="SSF52540">
    <property type="entry name" value="P-loop containing nucleoside triphosphate hydrolases"/>
    <property type="match status" value="1"/>
</dbReference>
<gene>
    <name evidence="6" type="primary">adk</name>
    <name evidence="10" type="ORF">SAMN04487864_10251</name>
</gene>
<dbReference type="FunFam" id="3.40.50.300:FF:000106">
    <property type="entry name" value="Adenylate kinase mitochondrial"/>
    <property type="match status" value="1"/>
</dbReference>
<feature type="binding site" evidence="6">
    <location>
        <position position="171"/>
    </location>
    <ligand>
        <name>AMP</name>
        <dbReference type="ChEBI" id="CHEBI:456215"/>
    </ligand>
</feature>
<dbReference type="GO" id="GO:0005524">
    <property type="term" value="F:ATP binding"/>
    <property type="evidence" value="ECO:0007669"/>
    <property type="project" value="UniProtKB-UniRule"/>
</dbReference>
<feature type="region of interest" description="NMP" evidence="6">
    <location>
        <begin position="30"/>
        <end position="59"/>
    </location>
</feature>
<keyword evidence="2 6" id="KW-0545">Nucleotide biosynthesis</keyword>
<dbReference type="InterPro" id="IPR006259">
    <property type="entry name" value="Adenyl_kin_sub"/>
</dbReference>
<evidence type="ECO:0000256" key="1">
    <source>
        <dbReference type="ARBA" id="ARBA00022679"/>
    </source>
</evidence>
<accession>A0A1G6IFP6</accession>
<dbReference type="EC" id="2.7.4.3" evidence="6 8"/>
<feature type="binding site" evidence="6">
    <location>
        <begin position="85"/>
        <end position="88"/>
    </location>
    <ligand>
        <name>AMP</name>
        <dbReference type="ChEBI" id="CHEBI:456215"/>
    </ligand>
</feature>
<dbReference type="OrthoDB" id="9805030at2"/>
<feature type="binding site" evidence="6">
    <location>
        <position position="127"/>
    </location>
    <ligand>
        <name>ATP</name>
        <dbReference type="ChEBI" id="CHEBI:30616"/>
    </ligand>
</feature>
<evidence type="ECO:0000256" key="4">
    <source>
        <dbReference type="ARBA" id="ARBA00022777"/>
    </source>
</evidence>
<feature type="binding site" evidence="6">
    <location>
        <position position="150"/>
    </location>
    <ligand>
        <name>Zn(2+)</name>
        <dbReference type="ChEBI" id="CHEBI:29105"/>
        <note>structural</note>
    </ligand>
</feature>
<protein>
    <recommendedName>
        <fullName evidence="6 8">Adenylate kinase</fullName>
        <shortName evidence="6">AK</shortName>
        <ecNumber evidence="6 8">2.7.4.3</ecNumber>
    </recommendedName>
    <alternativeName>
        <fullName evidence="6">ATP-AMP transphosphorylase</fullName>
    </alternativeName>
    <alternativeName>
        <fullName evidence="6">ATP:AMP phosphotransferase</fullName>
    </alternativeName>
    <alternativeName>
        <fullName evidence="6">Adenylate monophosphate kinase</fullName>
    </alternativeName>
</protein>
<comment type="subunit">
    <text evidence="6 8">Monomer.</text>
</comment>
<evidence type="ECO:0000259" key="9">
    <source>
        <dbReference type="Pfam" id="PF05191"/>
    </source>
</evidence>
<feature type="domain" description="Adenylate kinase active site lid" evidence="9">
    <location>
        <begin position="127"/>
        <end position="162"/>
    </location>
</feature>
<dbReference type="UniPathway" id="UPA00588">
    <property type="reaction ID" value="UER00649"/>
</dbReference>
<dbReference type="GO" id="GO:0044209">
    <property type="term" value="P:AMP salvage"/>
    <property type="evidence" value="ECO:0007669"/>
    <property type="project" value="UniProtKB-UniRule"/>
</dbReference>
<dbReference type="InterPro" id="IPR000850">
    <property type="entry name" value="Adenylat/UMP-CMP_kin"/>
</dbReference>
<dbReference type="PRINTS" id="PR00094">
    <property type="entry name" value="ADENYLTKNASE"/>
</dbReference>
<comment type="pathway">
    <text evidence="6">Purine metabolism; AMP biosynthesis via salvage pathway; AMP from ADP: step 1/1.</text>
</comment>
<feature type="binding site" evidence="6">
    <location>
        <begin position="10"/>
        <end position="15"/>
    </location>
    <ligand>
        <name>ATP</name>
        <dbReference type="ChEBI" id="CHEBI:30616"/>
    </ligand>
</feature>
<keyword evidence="1 6" id="KW-0808">Transferase</keyword>
<dbReference type="RefSeq" id="WP_093729235.1">
    <property type="nucleotide sequence ID" value="NZ_FMYW01000002.1"/>
</dbReference>
<evidence type="ECO:0000256" key="5">
    <source>
        <dbReference type="ARBA" id="ARBA00022840"/>
    </source>
</evidence>
<feature type="binding site" evidence="6">
    <location>
        <position position="31"/>
    </location>
    <ligand>
        <name>AMP</name>
        <dbReference type="ChEBI" id="CHEBI:456215"/>
    </ligand>
</feature>
<dbReference type="NCBIfam" id="NF001380">
    <property type="entry name" value="PRK00279.1-2"/>
    <property type="match status" value="1"/>
</dbReference>
<dbReference type="PROSITE" id="PS00113">
    <property type="entry name" value="ADENYLATE_KINASE"/>
    <property type="match status" value="1"/>
</dbReference>
<dbReference type="GO" id="GO:0004017">
    <property type="term" value="F:AMP kinase activity"/>
    <property type="evidence" value="ECO:0007669"/>
    <property type="project" value="UniProtKB-UniRule"/>
</dbReference>
<dbReference type="InterPro" id="IPR007862">
    <property type="entry name" value="Adenylate_kinase_lid-dom"/>
</dbReference>
<feature type="binding site" evidence="6">
    <location>
        <begin position="57"/>
        <end position="59"/>
    </location>
    <ligand>
        <name>AMP</name>
        <dbReference type="ChEBI" id="CHEBI:456215"/>
    </ligand>
</feature>
<dbReference type="Pfam" id="PF00406">
    <property type="entry name" value="ADK"/>
    <property type="match status" value="1"/>
</dbReference>
<keyword evidence="3 6" id="KW-0547">Nucleotide-binding</keyword>
<comment type="subcellular location">
    <subcellularLocation>
        <location evidence="6 8">Cytoplasm</location>
    </subcellularLocation>
</comment>
<comment type="catalytic activity">
    <reaction evidence="6 8">
        <text>AMP + ATP = 2 ADP</text>
        <dbReference type="Rhea" id="RHEA:12973"/>
        <dbReference type="ChEBI" id="CHEBI:30616"/>
        <dbReference type="ChEBI" id="CHEBI:456215"/>
        <dbReference type="ChEBI" id="CHEBI:456216"/>
        <dbReference type="EC" id="2.7.4.3"/>
    </reaction>
</comment>
<dbReference type="GO" id="GO:0008270">
    <property type="term" value="F:zinc ion binding"/>
    <property type="evidence" value="ECO:0007669"/>
    <property type="project" value="UniProtKB-UniRule"/>
</dbReference>
<keyword evidence="6" id="KW-0479">Metal-binding</keyword>
<feature type="binding site" evidence="6">
    <location>
        <position position="153"/>
    </location>
    <ligand>
        <name>Zn(2+)</name>
        <dbReference type="ChEBI" id="CHEBI:29105"/>
        <note>structural</note>
    </ligand>
</feature>
<keyword evidence="4 6" id="KW-0418">Kinase</keyword>
<dbReference type="AlphaFoldDB" id="A0A1G6IFP6"/>
<evidence type="ECO:0000313" key="10">
    <source>
        <dbReference type="EMBL" id="SDC05291.1"/>
    </source>
</evidence>
<feature type="binding site" evidence="6">
    <location>
        <begin position="136"/>
        <end position="137"/>
    </location>
    <ligand>
        <name>ATP</name>
        <dbReference type="ChEBI" id="CHEBI:30616"/>
    </ligand>
</feature>
<feature type="binding site" evidence="6">
    <location>
        <position position="130"/>
    </location>
    <ligand>
        <name>Zn(2+)</name>
        <dbReference type="ChEBI" id="CHEBI:29105"/>
        <note>structural</note>
    </ligand>
</feature>
<dbReference type="NCBIfam" id="NF001381">
    <property type="entry name" value="PRK00279.1-3"/>
    <property type="match status" value="1"/>
</dbReference>
<keyword evidence="6" id="KW-0963">Cytoplasm</keyword>
<comment type="function">
    <text evidence="6">Catalyzes the reversible transfer of the terminal phosphate group between ATP and AMP. Plays an important role in cellular energy homeostasis and in adenine nucleotide metabolism.</text>
</comment>
<feature type="binding site" evidence="6">
    <location>
        <position position="92"/>
    </location>
    <ligand>
        <name>AMP</name>
        <dbReference type="ChEBI" id="CHEBI:456215"/>
    </ligand>
</feature>
<dbReference type="InterPro" id="IPR033690">
    <property type="entry name" value="Adenylat_kinase_CS"/>
</dbReference>
<keyword evidence="6" id="KW-0862">Zinc</keyword>
<sequence>MYILLMGPPGAGKGTQAEKLVETYKIPHISTGDMFRAAVKQGTELGKEAKKYMDAGGLVPDVVTIGIVREGLSKPECAKGFILDGFPRTEEQAVALDGILNDLGIKLTGVVNIVVPDGELVSRVTGRRICKACGATYHVSFNPTKVEGVCDKCSGSLYQRDDDKEETVKNRLKAYHSQTEPLIEYYKKQGVYLEIDGTQAIDKVYADVKASLEERAGR</sequence>
<feature type="binding site" evidence="6">
    <location>
        <position position="133"/>
    </location>
    <ligand>
        <name>Zn(2+)</name>
        <dbReference type="ChEBI" id="CHEBI:29105"/>
        <note>structural</note>
    </ligand>
</feature>
<evidence type="ECO:0000256" key="2">
    <source>
        <dbReference type="ARBA" id="ARBA00022727"/>
    </source>
</evidence>
<dbReference type="InterPro" id="IPR027417">
    <property type="entry name" value="P-loop_NTPase"/>
</dbReference>
<evidence type="ECO:0000256" key="8">
    <source>
        <dbReference type="RuleBase" id="RU003331"/>
    </source>
</evidence>
<feature type="binding site" evidence="6">
    <location>
        <position position="160"/>
    </location>
    <ligand>
        <name>AMP</name>
        <dbReference type="ChEBI" id="CHEBI:456215"/>
    </ligand>
</feature>
<organism evidence="10 11">
    <name type="scientific">Succiniclasticum ruminis</name>
    <dbReference type="NCBI Taxonomy" id="40841"/>
    <lineage>
        <taxon>Bacteria</taxon>
        <taxon>Bacillati</taxon>
        <taxon>Bacillota</taxon>
        <taxon>Negativicutes</taxon>
        <taxon>Acidaminococcales</taxon>
        <taxon>Acidaminococcaceae</taxon>
        <taxon>Succiniclasticum</taxon>
    </lineage>
</organism>
<keyword evidence="5 6" id="KW-0067">ATP-binding</keyword>
<dbReference type="GO" id="GO:0005737">
    <property type="term" value="C:cytoplasm"/>
    <property type="evidence" value="ECO:0007669"/>
    <property type="project" value="UniProtKB-SubCell"/>
</dbReference>
<dbReference type="HAMAP" id="MF_00235">
    <property type="entry name" value="Adenylate_kinase_Adk"/>
    <property type="match status" value="1"/>
</dbReference>
<evidence type="ECO:0000256" key="6">
    <source>
        <dbReference type="HAMAP-Rule" id="MF_00235"/>
    </source>
</evidence>
<dbReference type="NCBIfam" id="TIGR01351">
    <property type="entry name" value="adk"/>
    <property type="match status" value="1"/>
</dbReference>
<dbReference type="CDD" id="cd01428">
    <property type="entry name" value="ADK"/>
    <property type="match status" value="1"/>
</dbReference>
<evidence type="ECO:0000256" key="3">
    <source>
        <dbReference type="ARBA" id="ARBA00022741"/>
    </source>
</evidence>
<keyword evidence="11" id="KW-1185">Reference proteome</keyword>
<evidence type="ECO:0000256" key="7">
    <source>
        <dbReference type="RuleBase" id="RU003330"/>
    </source>
</evidence>
<comment type="similarity">
    <text evidence="6 7">Belongs to the adenylate kinase family.</text>
</comment>